<keyword evidence="3" id="KW-1185">Reference proteome</keyword>
<accession>A0A8H4XBG8</accession>
<feature type="region of interest" description="Disordered" evidence="1">
    <location>
        <begin position="162"/>
        <end position="189"/>
    </location>
</feature>
<sequence>MAKPTKQVRFEDAKETVDNQDTKKTKTPTQAKSNEVVILTWKNEECRFIINVLSRFLRPLKIPKKTHLIEHRPWNAGGVYTVHSVEPILPNTSRDLAVRVKIHHDNGFLELDIPPMELVMVNGPRVLIQIEDSVHGQWLATCVQEFDLLALREGGVGLVEETKQEAQEEEGESVEHPEDPMGLDIEEIK</sequence>
<dbReference type="AlphaFoldDB" id="A0A8H4XBG8"/>
<organism evidence="2 3">
    <name type="scientific">Fusarium sarcochroum</name>
    <dbReference type="NCBI Taxonomy" id="1208366"/>
    <lineage>
        <taxon>Eukaryota</taxon>
        <taxon>Fungi</taxon>
        <taxon>Dikarya</taxon>
        <taxon>Ascomycota</taxon>
        <taxon>Pezizomycotina</taxon>
        <taxon>Sordariomycetes</taxon>
        <taxon>Hypocreomycetidae</taxon>
        <taxon>Hypocreales</taxon>
        <taxon>Nectriaceae</taxon>
        <taxon>Fusarium</taxon>
        <taxon>Fusarium lateritium species complex</taxon>
    </lineage>
</organism>
<evidence type="ECO:0000313" key="2">
    <source>
        <dbReference type="EMBL" id="KAF4968300.1"/>
    </source>
</evidence>
<dbReference type="OrthoDB" id="5097221at2759"/>
<proteinExistence type="predicted"/>
<evidence type="ECO:0000256" key="1">
    <source>
        <dbReference type="SAM" id="MobiDB-lite"/>
    </source>
</evidence>
<dbReference type="Proteomes" id="UP000622797">
    <property type="component" value="Unassembled WGS sequence"/>
</dbReference>
<feature type="region of interest" description="Disordered" evidence="1">
    <location>
        <begin position="1"/>
        <end position="28"/>
    </location>
</feature>
<gene>
    <name evidence="2" type="ORF">FSARC_4245</name>
</gene>
<protein>
    <submittedName>
        <fullName evidence="2">Uncharacterized protein</fullName>
    </submittedName>
</protein>
<reference evidence="2" key="1">
    <citation type="journal article" date="2020" name="BMC Genomics">
        <title>Correction to: Identification and distribution of gene clusters required for synthesis of sphingolipid metabolism inhibitors in diverse species of the filamentous fungus Fusarium.</title>
        <authorList>
            <person name="Kim H.S."/>
            <person name="Lohmar J.M."/>
            <person name="Busman M."/>
            <person name="Brown D.W."/>
            <person name="Naumann T.A."/>
            <person name="Divon H.H."/>
            <person name="Lysoe E."/>
            <person name="Uhlig S."/>
            <person name="Proctor R.H."/>
        </authorList>
    </citation>
    <scope>NUCLEOTIDE SEQUENCE</scope>
    <source>
        <strain evidence="2">NRRL 20472</strain>
    </source>
</reference>
<evidence type="ECO:0000313" key="3">
    <source>
        <dbReference type="Proteomes" id="UP000622797"/>
    </source>
</evidence>
<reference evidence="2" key="2">
    <citation type="submission" date="2020-05" db="EMBL/GenBank/DDBJ databases">
        <authorList>
            <person name="Kim H.-S."/>
            <person name="Proctor R.H."/>
            <person name="Brown D.W."/>
        </authorList>
    </citation>
    <scope>NUCLEOTIDE SEQUENCE</scope>
    <source>
        <strain evidence="2">NRRL 20472</strain>
    </source>
</reference>
<comment type="caution">
    <text evidence="2">The sequence shown here is derived from an EMBL/GenBank/DDBJ whole genome shotgun (WGS) entry which is preliminary data.</text>
</comment>
<dbReference type="EMBL" id="JABEXW010000202">
    <property type="protein sequence ID" value="KAF4968300.1"/>
    <property type="molecule type" value="Genomic_DNA"/>
</dbReference>
<feature type="compositionally biased region" description="Basic and acidic residues" evidence="1">
    <location>
        <begin position="8"/>
        <end position="24"/>
    </location>
</feature>
<name>A0A8H4XBG8_9HYPO</name>